<organism evidence="1 2">
    <name type="scientific">Kutzneria kofuensis</name>
    <dbReference type="NCBI Taxonomy" id="103725"/>
    <lineage>
        <taxon>Bacteria</taxon>
        <taxon>Bacillati</taxon>
        <taxon>Actinomycetota</taxon>
        <taxon>Actinomycetes</taxon>
        <taxon>Pseudonocardiales</taxon>
        <taxon>Pseudonocardiaceae</taxon>
        <taxon>Kutzneria</taxon>
    </lineage>
</organism>
<proteinExistence type="predicted"/>
<evidence type="ECO:0008006" key="3">
    <source>
        <dbReference type="Google" id="ProtNLM"/>
    </source>
</evidence>
<evidence type="ECO:0000313" key="1">
    <source>
        <dbReference type="EMBL" id="MBB5889401.1"/>
    </source>
</evidence>
<comment type="caution">
    <text evidence="1">The sequence shown here is derived from an EMBL/GenBank/DDBJ whole genome shotgun (WGS) entry which is preliminary data.</text>
</comment>
<dbReference type="EMBL" id="JACHIR010000001">
    <property type="protein sequence ID" value="MBB5889401.1"/>
    <property type="molecule type" value="Genomic_DNA"/>
</dbReference>
<protein>
    <recommendedName>
        <fullName evidence="3">Prephenate dehydratase</fullName>
    </recommendedName>
</protein>
<name>A0A7W9NEQ8_9PSEU</name>
<evidence type="ECO:0000313" key="2">
    <source>
        <dbReference type="Proteomes" id="UP000585638"/>
    </source>
</evidence>
<sequence length="196" mass="20928">MTDVAVAAFKEDLTFRPRYRSLATLADEPAGLTCSVTVGRRWAAEGRAGSVVGYPAFEQAAERVRAGEHDVLLVPSAYPDIRAFFFDPELKAVETFLGQLPDMVFAVPEGVDPEALDVVYHHPATKSLVESLTEPVGSTVLASSNSSACRDALGHDGPAGAVTNQTSADHYGMRVVRVLSAGTPMGFVVFTRKDSQ</sequence>
<dbReference type="Proteomes" id="UP000585638">
    <property type="component" value="Unassembled WGS sequence"/>
</dbReference>
<dbReference type="RefSeq" id="WP_184858236.1">
    <property type="nucleotide sequence ID" value="NZ_BAAAWY010000020.1"/>
</dbReference>
<reference evidence="1 2" key="1">
    <citation type="submission" date="2020-08" db="EMBL/GenBank/DDBJ databases">
        <title>Sequencing the genomes of 1000 actinobacteria strains.</title>
        <authorList>
            <person name="Klenk H.-P."/>
        </authorList>
    </citation>
    <scope>NUCLEOTIDE SEQUENCE [LARGE SCALE GENOMIC DNA]</scope>
    <source>
        <strain evidence="1 2">DSM 43851</strain>
    </source>
</reference>
<accession>A0A7W9NEQ8</accession>
<dbReference type="AlphaFoldDB" id="A0A7W9NEQ8"/>
<gene>
    <name evidence="1" type="ORF">BJ998_000597</name>
</gene>
<keyword evidence="2" id="KW-1185">Reference proteome</keyword>